<proteinExistence type="predicted"/>
<name>A0A512B8W8_9BACT</name>
<feature type="domain" description="PA14" evidence="2">
    <location>
        <begin position="243"/>
        <end position="378"/>
    </location>
</feature>
<protein>
    <recommendedName>
        <fullName evidence="2">PA14 domain-containing protein</fullName>
    </recommendedName>
</protein>
<evidence type="ECO:0000259" key="2">
    <source>
        <dbReference type="PROSITE" id="PS51820"/>
    </source>
</evidence>
<keyword evidence="1" id="KW-0732">Signal</keyword>
<reference evidence="3 4" key="1">
    <citation type="submission" date="2019-07" db="EMBL/GenBank/DDBJ databases">
        <title>Whole genome shotgun sequence of Segetibacter aerophilus NBRC 106135.</title>
        <authorList>
            <person name="Hosoyama A."/>
            <person name="Uohara A."/>
            <person name="Ohji S."/>
            <person name="Ichikawa N."/>
        </authorList>
    </citation>
    <scope>NUCLEOTIDE SEQUENCE [LARGE SCALE GENOMIC DNA]</scope>
    <source>
        <strain evidence="3 4">NBRC 106135</strain>
    </source>
</reference>
<dbReference type="AlphaFoldDB" id="A0A512B8W8"/>
<feature type="signal peptide" evidence="1">
    <location>
        <begin position="1"/>
        <end position="20"/>
    </location>
</feature>
<dbReference type="InterPro" id="IPR010496">
    <property type="entry name" value="AL/BT2_dom"/>
</dbReference>
<evidence type="ECO:0000313" key="3">
    <source>
        <dbReference type="EMBL" id="GEO08414.1"/>
    </source>
</evidence>
<dbReference type="PROSITE" id="PS51820">
    <property type="entry name" value="PA14"/>
    <property type="match status" value="1"/>
</dbReference>
<dbReference type="Pfam" id="PF06439">
    <property type="entry name" value="3keto-disac_hyd"/>
    <property type="match status" value="1"/>
</dbReference>
<dbReference type="InterPro" id="IPR037524">
    <property type="entry name" value="PA14/GLEYA"/>
</dbReference>
<gene>
    <name evidence="3" type="ORF">SAE01_09100</name>
</gene>
<accession>A0A512B8W8</accession>
<feature type="chain" id="PRO_5022012536" description="PA14 domain-containing protein" evidence="1">
    <location>
        <begin position="21"/>
        <end position="602"/>
    </location>
</feature>
<dbReference type="EMBL" id="BJYT01000002">
    <property type="protein sequence ID" value="GEO08414.1"/>
    <property type="molecule type" value="Genomic_DNA"/>
</dbReference>
<sequence>MTNAKAILLFAGAFGYNVLAAQTTLPLTDLSFFKSPGSTWKLAGDVKGDLEKNGVLTLTPGTGVLANITDFNNPGQDLVSNMQHGDVDLELDYMMAKGSNSGIYLQGRYEIQLLDSWGVVNPKAGDNGGIYERWNEGKPEGQKGYEGHAPRQNASRAPGLWQHIKISFQAPRVNSNGLKLEGAKILRVELNGVSIQENVELSGPTRGALGNDEVASGPLRLQGDHGSVAFRNIKLTTYDKPRPELIDLKYKVYKGKFETQPDFKKLPPDAEGSSVILSSNISKLENEFTIVYTGTLRVKEAGDYNFNLSLLAGRGSMTINNNVAVNVGQQRGRGKVTLPAGDLPFQLIYSKIFDFAKPALGLAIAGPGIREYLISDANVASGDPIDPILINAPVNTILRSFMDVDTVRVTHAVNVGSPSEVNYTYDLDKGMIVQAWRGRFLDATPMWHSRGDGSSRPSGSLLKFGKPIMALQTLSSPTASWSFDTAGTGYRPKGYILDASDRPTFRYQIYNAMVNDVTRIMDKNEGLHREISVVGAVPNLYMRLAEGFKIETSAENLYLVNDKSYYLRIDDSGTGKAIIRDSNGHKELLVPVQSKISYSILF</sequence>
<dbReference type="Proteomes" id="UP000321513">
    <property type="component" value="Unassembled WGS sequence"/>
</dbReference>
<evidence type="ECO:0000313" key="4">
    <source>
        <dbReference type="Proteomes" id="UP000321513"/>
    </source>
</evidence>
<dbReference type="Gene3D" id="2.60.120.560">
    <property type="entry name" value="Exo-inulinase, domain 1"/>
    <property type="match status" value="1"/>
</dbReference>
<comment type="caution">
    <text evidence="3">The sequence shown here is derived from an EMBL/GenBank/DDBJ whole genome shotgun (WGS) entry which is preliminary data.</text>
</comment>
<evidence type="ECO:0000256" key="1">
    <source>
        <dbReference type="SAM" id="SignalP"/>
    </source>
</evidence>
<keyword evidence="4" id="KW-1185">Reference proteome</keyword>
<organism evidence="3 4">
    <name type="scientific">Segetibacter aerophilus</name>
    <dbReference type="NCBI Taxonomy" id="670293"/>
    <lineage>
        <taxon>Bacteria</taxon>
        <taxon>Pseudomonadati</taxon>
        <taxon>Bacteroidota</taxon>
        <taxon>Chitinophagia</taxon>
        <taxon>Chitinophagales</taxon>
        <taxon>Chitinophagaceae</taxon>
        <taxon>Segetibacter</taxon>
    </lineage>
</organism>
<dbReference type="GO" id="GO:0016787">
    <property type="term" value="F:hydrolase activity"/>
    <property type="evidence" value="ECO:0007669"/>
    <property type="project" value="InterPro"/>
</dbReference>